<accession>A0AA44DG11</accession>
<name>A0AA44DG11_STRE0</name>
<dbReference type="EMBL" id="JAAXOU010000176">
    <property type="protein sequence ID" value="NKY15446.1"/>
    <property type="molecule type" value="Genomic_DNA"/>
</dbReference>
<evidence type="ECO:0000256" key="1">
    <source>
        <dbReference type="SAM" id="MobiDB-lite"/>
    </source>
</evidence>
<feature type="region of interest" description="Disordered" evidence="1">
    <location>
        <begin position="80"/>
        <end position="106"/>
    </location>
</feature>
<gene>
    <name evidence="2" type="ORF">HGA06_15155</name>
</gene>
<comment type="caution">
    <text evidence="2">The sequence shown here is derived from an EMBL/GenBank/DDBJ whole genome shotgun (WGS) entry which is preliminary data.</text>
</comment>
<proteinExistence type="predicted"/>
<dbReference type="Proteomes" id="UP000570003">
    <property type="component" value="Unassembled WGS sequence"/>
</dbReference>
<evidence type="ECO:0000313" key="3">
    <source>
        <dbReference type="Proteomes" id="UP000570003"/>
    </source>
</evidence>
<evidence type="ECO:0000313" key="2">
    <source>
        <dbReference type="EMBL" id="NKY15446.1"/>
    </source>
</evidence>
<organism evidence="2 3">
    <name type="scientific">Streptomyces somaliensis (strain ATCC 33201 / DSM 40738 / JCM 12659 / KCTC 9044 / NCTC 11332 / NRRL B-12077 / IP 733)</name>
    <dbReference type="NCBI Taxonomy" id="1134445"/>
    <lineage>
        <taxon>Bacteria</taxon>
        <taxon>Bacillati</taxon>
        <taxon>Actinomycetota</taxon>
        <taxon>Actinomycetes</taxon>
        <taxon>Kitasatosporales</taxon>
        <taxon>Streptomycetaceae</taxon>
        <taxon>Streptomyces</taxon>
    </lineage>
</organism>
<dbReference type="RefSeq" id="WP_168439634.1">
    <property type="nucleotide sequence ID" value="NZ_JAAXOU010000176.1"/>
</dbReference>
<protein>
    <submittedName>
        <fullName evidence="2">Uncharacterized protein</fullName>
    </submittedName>
</protein>
<reference evidence="2 3" key="1">
    <citation type="submission" date="2020-04" db="EMBL/GenBank/DDBJ databases">
        <title>MicrobeNet Type strains.</title>
        <authorList>
            <person name="Nicholson A.C."/>
        </authorList>
    </citation>
    <scope>NUCLEOTIDE SEQUENCE [LARGE SCALE GENOMIC DNA]</scope>
    <source>
        <strain evidence="2 3">DSM 40738</strain>
    </source>
</reference>
<feature type="compositionally biased region" description="Basic and acidic residues" evidence="1">
    <location>
        <begin position="96"/>
        <end position="106"/>
    </location>
</feature>
<sequence length="106" mass="11769">MTEPEFSATGVRIERWPRSLTTAGEVRIEGGRLALLTSYGREIDSAPVRAVRAGRPWFAARDAAVATLNGARYRLTMEQRDRRPEAGPTLSGRFLEAVRRAGGRRD</sequence>
<dbReference type="AlphaFoldDB" id="A0AA44DG11"/>
<keyword evidence="3" id="KW-1185">Reference proteome</keyword>